<proteinExistence type="predicted"/>
<gene>
    <name evidence="1" type="ORF">NCTC1542_03903</name>
</gene>
<dbReference type="AlphaFoldDB" id="A0A378UWG5"/>
<name>A0A378UWG5_MYCFO</name>
<reference evidence="1 2" key="1">
    <citation type="submission" date="2018-06" db="EMBL/GenBank/DDBJ databases">
        <authorList>
            <consortium name="Pathogen Informatics"/>
            <person name="Doyle S."/>
        </authorList>
    </citation>
    <scope>NUCLEOTIDE SEQUENCE [LARGE SCALE GENOMIC DNA]</scope>
    <source>
        <strain evidence="1 2">NCTC1542</strain>
    </source>
</reference>
<accession>A0A378UWG5</accession>
<dbReference type="Proteomes" id="UP000255389">
    <property type="component" value="Unassembled WGS sequence"/>
</dbReference>
<organism evidence="1 2">
    <name type="scientific">Mycolicibacterium fortuitum</name>
    <name type="common">Mycobacterium fortuitum</name>
    <dbReference type="NCBI Taxonomy" id="1766"/>
    <lineage>
        <taxon>Bacteria</taxon>
        <taxon>Bacillati</taxon>
        <taxon>Actinomycetota</taxon>
        <taxon>Actinomycetes</taxon>
        <taxon>Mycobacteriales</taxon>
        <taxon>Mycobacteriaceae</taxon>
        <taxon>Mycolicibacterium</taxon>
    </lineage>
</organism>
<protein>
    <submittedName>
        <fullName evidence="1">Uncharacterized protein</fullName>
    </submittedName>
</protein>
<evidence type="ECO:0000313" key="2">
    <source>
        <dbReference type="Proteomes" id="UP000255389"/>
    </source>
</evidence>
<evidence type="ECO:0000313" key="1">
    <source>
        <dbReference type="EMBL" id="STZ89115.1"/>
    </source>
</evidence>
<dbReference type="EMBL" id="UGQY01000003">
    <property type="protein sequence ID" value="STZ89115.1"/>
    <property type="molecule type" value="Genomic_DNA"/>
</dbReference>
<sequence>MGSVLNAVAAIDSAQTAFRSVAMDGAEQR</sequence>